<evidence type="ECO:0000313" key="2">
    <source>
        <dbReference type="EMBL" id="EJZ10866.1"/>
    </source>
</evidence>
<dbReference type="AlphaFoldDB" id="K0UVR8"/>
<accession>K0UVR8</accession>
<gene>
    <name evidence="2" type="ORF">MVAC_07924</name>
</gene>
<feature type="domain" description="HTH cro/C1-type" evidence="1">
    <location>
        <begin position="39"/>
        <end position="86"/>
    </location>
</feature>
<dbReference type="InterPro" id="IPR001387">
    <property type="entry name" value="Cro/C1-type_HTH"/>
</dbReference>
<evidence type="ECO:0000259" key="1">
    <source>
        <dbReference type="PROSITE" id="PS50943"/>
    </source>
</evidence>
<dbReference type="PROSITE" id="PS50943">
    <property type="entry name" value="HTH_CROC1"/>
    <property type="match status" value="1"/>
</dbReference>
<dbReference type="EMBL" id="ALQA01000012">
    <property type="protein sequence ID" value="EJZ10866.1"/>
    <property type="molecule type" value="Genomic_DNA"/>
</dbReference>
<organism evidence="2 3">
    <name type="scientific">Mycolicibacterium vaccae ATCC 25954</name>
    <dbReference type="NCBI Taxonomy" id="1194972"/>
    <lineage>
        <taxon>Bacteria</taxon>
        <taxon>Bacillati</taxon>
        <taxon>Actinomycetota</taxon>
        <taxon>Actinomycetes</taxon>
        <taxon>Mycobacteriales</taxon>
        <taxon>Mycobacteriaceae</taxon>
        <taxon>Mycolicibacterium</taxon>
    </lineage>
</organism>
<keyword evidence="3" id="KW-1185">Reference proteome</keyword>
<dbReference type="SMART" id="SM00530">
    <property type="entry name" value="HTH_XRE"/>
    <property type="match status" value="1"/>
</dbReference>
<dbReference type="InterPro" id="IPR010982">
    <property type="entry name" value="Lambda_DNA-bd_dom_sf"/>
</dbReference>
<dbReference type="GO" id="GO:0003677">
    <property type="term" value="F:DNA binding"/>
    <property type="evidence" value="ECO:0007669"/>
    <property type="project" value="UniProtKB-KW"/>
</dbReference>
<dbReference type="Pfam" id="PF13560">
    <property type="entry name" value="HTH_31"/>
    <property type="match status" value="1"/>
</dbReference>
<dbReference type="HOGENOM" id="CLU_057862_1_0_11"/>
<dbReference type="SUPFAM" id="SSF47413">
    <property type="entry name" value="lambda repressor-like DNA-binding domains"/>
    <property type="match status" value="1"/>
</dbReference>
<dbReference type="InterPro" id="IPR041413">
    <property type="entry name" value="MLTR_LBD"/>
</dbReference>
<reference evidence="2 3" key="1">
    <citation type="journal article" date="2012" name="J. Bacteriol.">
        <title>Complete Genome Sequence of Mycobacterium vaccae Type Strain ATCC 25954.</title>
        <authorList>
            <person name="Ho Y.S."/>
            <person name="Adroub S.A."/>
            <person name="Abadi M."/>
            <person name="Al Alwan B."/>
            <person name="Alkhateeb R."/>
            <person name="Gao G."/>
            <person name="Ragab A."/>
            <person name="Ali S."/>
            <person name="van Soolingen D."/>
            <person name="Bitter W."/>
            <person name="Pain A."/>
            <person name="Abdallah A.M."/>
        </authorList>
    </citation>
    <scope>NUCLEOTIDE SEQUENCE [LARGE SCALE GENOMIC DNA]</scope>
    <source>
        <strain evidence="2 3">ATCC 25954</strain>
    </source>
</reference>
<dbReference type="PANTHER" id="PTHR35010:SF2">
    <property type="entry name" value="BLL4672 PROTEIN"/>
    <property type="match status" value="1"/>
</dbReference>
<keyword evidence="2" id="KW-0238">DNA-binding</keyword>
<dbReference type="PATRIC" id="fig|1194972.3.peg.1597"/>
<evidence type="ECO:0000313" key="3">
    <source>
        <dbReference type="Proteomes" id="UP000006072"/>
    </source>
</evidence>
<name>K0UVR8_MYCVA</name>
<dbReference type="CDD" id="cd00093">
    <property type="entry name" value="HTH_XRE"/>
    <property type="match status" value="1"/>
</dbReference>
<dbReference type="PANTHER" id="PTHR35010">
    <property type="entry name" value="BLL4672 PROTEIN-RELATED"/>
    <property type="match status" value="1"/>
</dbReference>
<dbReference type="Gene3D" id="3.30.450.180">
    <property type="match status" value="1"/>
</dbReference>
<dbReference type="eggNOG" id="COG1396">
    <property type="taxonomic scope" value="Bacteria"/>
</dbReference>
<proteinExistence type="predicted"/>
<dbReference type="Gene3D" id="1.10.260.40">
    <property type="entry name" value="lambda repressor-like DNA-binding domains"/>
    <property type="match status" value="1"/>
</dbReference>
<dbReference type="Pfam" id="PF17765">
    <property type="entry name" value="MLTR_LBD"/>
    <property type="match status" value="1"/>
</dbReference>
<comment type="caution">
    <text evidence="2">The sequence shown here is derived from an EMBL/GenBank/DDBJ whole genome shotgun (WGS) entry which is preliminary data.</text>
</comment>
<dbReference type="Proteomes" id="UP000006072">
    <property type="component" value="Unassembled WGS sequence"/>
</dbReference>
<protein>
    <submittedName>
        <fullName evidence="2">DNA-binding protein</fullName>
    </submittedName>
</protein>
<sequence length="285" mass="32370">MNVTEAKSTALGSFLRWHRHRLTPREVGLPEYGRRRVPGLRREEVANLAGISTEYYIRLEQGRERTPSPNVVDALADALRLDADQTAHLRNIARPVSRRSAGGRRTDIPEGATRLLEHLTLPAVILNRYMDVMASNPPAQALFPNMEPGDNRIRAVFLDPREREFWRDWEQAVSDSVAQLRADIGNELESSPAHALIGELRNRCRHFDRLWSGQDVQQRACSPVRVRHDLLGEIELHREKLLVTGTDALFMYIYFTEPGSASAGKLDRLRYVQTGSGSTRMNVAW</sequence>